<protein>
    <submittedName>
        <fullName evidence="3">Putative Universal stress protein</fullName>
    </submittedName>
</protein>
<feature type="domain" description="UspA" evidence="2">
    <location>
        <begin position="4"/>
        <end position="143"/>
    </location>
</feature>
<dbReference type="HOGENOM" id="CLU_049301_2_3_11"/>
<dbReference type="InterPro" id="IPR014729">
    <property type="entry name" value="Rossmann-like_a/b/a_fold"/>
</dbReference>
<gene>
    <name evidence="3" type="ORF">STAFG_4940</name>
</gene>
<dbReference type="Proteomes" id="UP000015001">
    <property type="component" value="Unassembled WGS sequence"/>
</dbReference>
<dbReference type="PANTHER" id="PTHR46268">
    <property type="entry name" value="STRESS RESPONSE PROTEIN NHAX"/>
    <property type="match status" value="1"/>
</dbReference>
<comment type="caution">
    <text evidence="3">The sequence shown here is derived from an EMBL/GenBank/DDBJ whole genome shotgun (WGS) entry which is preliminary data.</text>
</comment>
<keyword evidence="4" id="KW-1185">Reference proteome</keyword>
<proteinExistence type="inferred from homology"/>
<dbReference type="SUPFAM" id="SSF52402">
    <property type="entry name" value="Adenine nucleotide alpha hydrolases-like"/>
    <property type="match status" value="2"/>
</dbReference>
<dbReference type="AlphaFoldDB" id="S4MMW2"/>
<dbReference type="PANTHER" id="PTHR46268:SF6">
    <property type="entry name" value="UNIVERSAL STRESS PROTEIN UP12"/>
    <property type="match status" value="1"/>
</dbReference>
<evidence type="ECO:0000313" key="3">
    <source>
        <dbReference type="EMBL" id="EPJ38011.1"/>
    </source>
</evidence>
<sequence length="370" mass="39583">MPVMAKSVVAGVDGSPEGFAASDWAAREALRRGLPLRLVHAWEGGLPASVAPDVVLPELRAPQYHAHHVLHSALDRLVERYPQLSITAEQVCMPPVSTLLAESESADLLVIGSQGPSVLGGFVSGSVAMATVARLEHPVVLVRADETAETEHLPAAEGKPSFRPPCRDVAVAVDVDEPSDEVLDFAFHAAELRRAQLRAVHAWRVPFSHGFADAEARARRRAEAEHELAELLAPWREKYPTAVVKEELHEGWPTHVLVRAAAGAGLLVVGSRRRRAVVGPHAGPVAHALIHHMPCPVALVPHDWCCSTSSSSTAEAGDARCHRGRVSAAQRSLVRADNGPPVGVRVVQPQSRAHTATMTPVRTAATATQR</sequence>
<evidence type="ECO:0000313" key="4">
    <source>
        <dbReference type="Proteomes" id="UP000015001"/>
    </source>
</evidence>
<feature type="domain" description="UspA" evidence="2">
    <location>
        <begin position="168"/>
        <end position="301"/>
    </location>
</feature>
<evidence type="ECO:0000256" key="1">
    <source>
        <dbReference type="ARBA" id="ARBA00008791"/>
    </source>
</evidence>
<dbReference type="InterPro" id="IPR006016">
    <property type="entry name" value="UspA"/>
</dbReference>
<accession>S4MMW2</accession>
<dbReference type="PATRIC" id="fig|1283301.3.peg.4911"/>
<organism evidence="3 4">
    <name type="scientific">Streptomyces afghaniensis 772</name>
    <dbReference type="NCBI Taxonomy" id="1283301"/>
    <lineage>
        <taxon>Bacteria</taxon>
        <taxon>Bacillati</taxon>
        <taxon>Actinomycetota</taxon>
        <taxon>Actinomycetes</taxon>
        <taxon>Kitasatosporales</taxon>
        <taxon>Streptomycetaceae</taxon>
        <taxon>Streptomyces</taxon>
    </lineage>
</organism>
<dbReference type="InterPro" id="IPR006015">
    <property type="entry name" value="Universal_stress_UspA"/>
</dbReference>
<evidence type="ECO:0000259" key="2">
    <source>
        <dbReference type="Pfam" id="PF00582"/>
    </source>
</evidence>
<dbReference type="Pfam" id="PF00582">
    <property type="entry name" value="Usp"/>
    <property type="match status" value="2"/>
</dbReference>
<dbReference type="PRINTS" id="PR01438">
    <property type="entry name" value="UNVRSLSTRESS"/>
</dbReference>
<dbReference type="EMBL" id="AOPY01001477">
    <property type="protein sequence ID" value="EPJ38011.1"/>
    <property type="molecule type" value="Genomic_DNA"/>
</dbReference>
<name>S4MMW2_9ACTN</name>
<dbReference type="Gene3D" id="3.40.50.620">
    <property type="entry name" value="HUPs"/>
    <property type="match status" value="2"/>
</dbReference>
<reference evidence="3 4" key="1">
    <citation type="submission" date="2013-02" db="EMBL/GenBank/DDBJ databases">
        <title>Draft Genome Sequence of Streptomyces afghaniensis, Which Produces Compounds of the Julimycin B-Complex.</title>
        <authorList>
            <person name="Gruening B.A."/>
            <person name="Praeg A."/>
            <person name="Erxleben A."/>
            <person name="Guenther S."/>
            <person name="Fiedler H.-P."/>
            <person name="Goodfellow M."/>
            <person name="Mueller M."/>
        </authorList>
    </citation>
    <scope>NUCLEOTIDE SEQUENCE [LARGE SCALE GENOMIC DNA]</scope>
    <source>
        <strain evidence="3 4">772</strain>
    </source>
</reference>
<comment type="similarity">
    <text evidence="1">Belongs to the universal stress protein A family.</text>
</comment>